<dbReference type="PANTHER" id="PTHR11786:SF0">
    <property type="entry name" value="ARYLAMINE N-ACETYLTRANSFERASE 4-RELATED"/>
    <property type="match status" value="1"/>
</dbReference>
<dbReference type="PANTHER" id="PTHR11786">
    <property type="entry name" value="N-HYDROXYARYLAMINE O-ACETYLTRANSFERASE"/>
    <property type="match status" value="1"/>
</dbReference>
<dbReference type="RefSeq" id="WP_047239246.1">
    <property type="nucleotide sequence ID" value="NZ_CP011541.1"/>
</dbReference>
<evidence type="ECO:0000256" key="1">
    <source>
        <dbReference type="ARBA" id="ARBA00006547"/>
    </source>
</evidence>
<dbReference type="InterPro" id="IPR038765">
    <property type="entry name" value="Papain-like_cys_pep_sf"/>
</dbReference>
<dbReference type="EMBL" id="CP011541">
    <property type="protein sequence ID" value="AKK01917.1"/>
    <property type="molecule type" value="Genomic_DNA"/>
</dbReference>
<evidence type="ECO:0000256" key="2">
    <source>
        <dbReference type="RuleBase" id="RU003452"/>
    </source>
</evidence>
<reference evidence="3 4" key="1">
    <citation type="submission" date="2015-05" db="EMBL/GenBank/DDBJ databases">
        <title>Complete genome sequence of Corynebacterium epidermidicanis DSM 45586, isolated from the skin of a dog suffering from pruritus.</title>
        <authorList>
            <person name="Ruckert C."/>
            <person name="Albersmeier A."/>
            <person name="Winkler A."/>
            <person name="Tauch A."/>
        </authorList>
    </citation>
    <scope>NUCLEOTIDE SEQUENCE [LARGE SCALE GENOMIC DNA]</scope>
    <source>
        <strain evidence="3 4">DSM 45586</strain>
    </source>
</reference>
<keyword evidence="4" id="KW-1185">Reference proteome</keyword>
<dbReference type="InterPro" id="IPR001447">
    <property type="entry name" value="Arylamine_N-AcTrfase"/>
</dbReference>
<dbReference type="PATRIC" id="fig|1050174.4.peg.22"/>
<dbReference type="InterPro" id="IPR053710">
    <property type="entry name" value="Arylamine_NAT_domain_sf"/>
</dbReference>
<keyword evidence="3" id="KW-0012">Acyltransferase</keyword>
<dbReference type="KEGG" id="cei:CEPID_00105"/>
<dbReference type="GO" id="GO:0046990">
    <property type="term" value="F:N-hydroxyarylamine O-acetyltransferase activity"/>
    <property type="evidence" value="ECO:0007669"/>
    <property type="project" value="UniProtKB-EC"/>
</dbReference>
<dbReference type="OrthoDB" id="7181050at2"/>
<keyword evidence="3" id="KW-0808">Transferase</keyword>
<sequence>MSSNIERYFTRLSLPTPPADLATAPFDEVIAFFDTMLRAHAAAIPFENLNVYAGERIDISPDAVFRKLVDDRRGGYCHEHARLLQLVLTELGFTPTPHLARILLRPDASQPGPLSHQLTTVNVQGHTVVLDPGFGGGTPTLALPIGVDRGSFRVIHGNFPGDTHFAVQSRTEDGQFRSLYGFNMGGPALQLSDIDTANWLTCTKPGTMFTANLVLARHFPDGTRITLQNTTINRNGEREDIPDFDTFTALVREDFGVQATDQLLTTCWERLHAQPNS</sequence>
<dbReference type="SUPFAM" id="SSF54001">
    <property type="entry name" value="Cysteine proteinases"/>
    <property type="match status" value="1"/>
</dbReference>
<dbReference type="STRING" id="1050174.CEPID_00105"/>
<dbReference type="EC" id="2.3.1.118" evidence="3"/>
<gene>
    <name evidence="3" type="ORF">CEPID_00105</name>
</gene>
<organism evidence="3 4">
    <name type="scientific">Corynebacterium epidermidicanis</name>
    <dbReference type="NCBI Taxonomy" id="1050174"/>
    <lineage>
        <taxon>Bacteria</taxon>
        <taxon>Bacillati</taxon>
        <taxon>Actinomycetota</taxon>
        <taxon>Actinomycetes</taxon>
        <taxon>Mycobacteriales</taxon>
        <taxon>Corynebacteriaceae</taxon>
        <taxon>Corynebacterium</taxon>
    </lineage>
</organism>
<proteinExistence type="inferred from homology"/>
<comment type="similarity">
    <text evidence="1 2">Belongs to the arylamine N-acetyltransferase family.</text>
</comment>
<evidence type="ECO:0000313" key="3">
    <source>
        <dbReference type="EMBL" id="AKK01917.1"/>
    </source>
</evidence>
<evidence type="ECO:0000313" key="4">
    <source>
        <dbReference type="Proteomes" id="UP000035368"/>
    </source>
</evidence>
<dbReference type="Pfam" id="PF00797">
    <property type="entry name" value="Acetyltransf_2"/>
    <property type="match status" value="1"/>
</dbReference>
<dbReference type="Proteomes" id="UP000035368">
    <property type="component" value="Chromosome"/>
</dbReference>
<dbReference type="AlphaFoldDB" id="A0A0G3GST4"/>
<dbReference type="PRINTS" id="PR01543">
    <property type="entry name" value="ANATRNSFRASE"/>
</dbReference>
<name>A0A0G3GST4_9CORY</name>
<accession>A0A0G3GST4</accession>
<protein>
    <submittedName>
        <fullName evidence="3">Arylamine N-acetyltransferase</fullName>
        <ecNumber evidence="3">2.3.1.118</ecNumber>
    </submittedName>
</protein>
<dbReference type="Gene3D" id="3.30.2140.20">
    <property type="match status" value="1"/>
</dbReference>